<evidence type="ECO:0000256" key="1">
    <source>
        <dbReference type="ARBA" id="ARBA00022478"/>
    </source>
</evidence>
<dbReference type="GO" id="GO:1990077">
    <property type="term" value="C:primosome complex"/>
    <property type="evidence" value="ECO:0007669"/>
    <property type="project" value="UniProtKB-KW"/>
</dbReference>
<dbReference type="EMBL" id="CP000950">
    <property type="protein sequence ID" value="ACA67246.1"/>
    <property type="molecule type" value="Genomic_DNA"/>
</dbReference>
<keyword evidence="1" id="KW-0240">DNA-directed RNA polymerase</keyword>
<sequence>MNQFITEVAAQARGKWGFILDALAISHSKQHSPCPACGGKDRFRFDDRQGAGTWFCNQCEPQSGDGLDLVKNVRQCSLTEAAQLVADILGVSPKSKAPDLASLMAKTTPGESRYLINKGLNSHKLPILPDGSLLLILQNMAGDCTGAQIIRPDGTKKLIAGSRKKGAFIPLKPLPEQAETVVLAEGYATAQSLELLLPAAVIIAAIDAGNLLPVAQAFRIYWPAAKIIIAADNDINPQDTANVGQLSAEKAANAVNGWVTLPPTPHKADWDDY</sequence>
<dbReference type="KEGG" id="ypy:YPK_0945"/>
<keyword evidence="5" id="KW-0235">DNA replication</keyword>
<keyword evidence="4" id="KW-0548">Nucleotidyltransferase</keyword>
<keyword evidence="2" id="KW-0639">Primosome</keyword>
<dbReference type="AlphaFoldDB" id="A0A0H3B1E2"/>
<dbReference type="Pfam" id="PF13362">
    <property type="entry name" value="Toprim_3"/>
    <property type="match status" value="1"/>
</dbReference>
<keyword evidence="6" id="KW-0804">Transcription</keyword>
<dbReference type="Gene3D" id="3.90.580.10">
    <property type="entry name" value="Zinc finger, CHC2-type domain"/>
    <property type="match status" value="1"/>
</dbReference>
<dbReference type="GO" id="GO:0000428">
    <property type="term" value="C:DNA-directed RNA polymerase complex"/>
    <property type="evidence" value="ECO:0007669"/>
    <property type="project" value="UniProtKB-KW"/>
</dbReference>
<dbReference type="GO" id="GO:0003677">
    <property type="term" value="F:DNA binding"/>
    <property type="evidence" value="ECO:0007669"/>
    <property type="project" value="InterPro"/>
</dbReference>
<feature type="domain" description="DNA primase/helicase Gp4 N-terminal Bacteriophage T7-like" evidence="7">
    <location>
        <begin position="29"/>
        <end position="67"/>
    </location>
</feature>
<evidence type="ECO:0000256" key="5">
    <source>
        <dbReference type="ARBA" id="ARBA00022705"/>
    </source>
</evidence>
<dbReference type="InterPro" id="IPR036977">
    <property type="entry name" value="DNA_primase_Znf_CHC2"/>
</dbReference>
<dbReference type="GO" id="GO:0004386">
    <property type="term" value="F:helicase activity"/>
    <property type="evidence" value="ECO:0007669"/>
    <property type="project" value="InterPro"/>
</dbReference>
<accession>A0A0H3B1E2</accession>
<name>A0A0H3B1E2_YERPY</name>
<dbReference type="GO" id="GO:0008270">
    <property type="term" value="F:zinc ion binding"/>
    <property type="evidence" value="ECO:0007669"/>
    <property type="project" value="InterPro"/>
</dbReference>
<dbReference type="PATRIC" id="fig|502800.11.peg.1572"/>
<organism evidence="8">
    <name type="scientific">Yersinia pseudotuberculosis serotype O:3 (strain YPIII)</name>
    <dbReference type="NCBI Taxonomy" id="502800"/>
    <lineage>
        <taxon>Bacteria</taxon>
        <taxon>Pseudomonadati</taxon>
        <taxon>Pseudomonadota</taxon>
        <taxon>Gammaproteobacteria</taxon>
        <taxon>Enterobacterales</taxon>
        <taxon>Yersiniaceae</taxon>
        <taxon>Yersinia</taxon>
    </lineage>
</organism>
<gene>
    <name evidence="8" type="ordered locus">YPK_0945</name>
</gene>
<evidence type="ECO:0000256" key="4">
    <source>
        <dbReference type="ARBA" id="ARBA00022695"/>
    </source>
</evidence>
<dbReference type="GO" id="GO:0006269">
    <property type="term" value="P:DNA replication, synthesis of primer"/>
    <property type="evidence" value="ECO:0007669"/>
    <property type="project" value="UniProtKB-KW"/>
</dbReference>
<dbReference type="InterPro" id="IPR013237">
    <property type="entry name" value="Phage_T7_Gp4_N"/>
</dbReference>
<reference evidence="8" key="1">
    <citation type="submission" date="2008-02" db="EMBL/GenBank/DDBJ databases">
        <title>Complete sequence of Yersinia pseudotuberculosis YPIII.</title>
        <authorList>
            <consortium name="US DOE Joint Genome Institute"/>
            <person name="Challacombe J.F."/>
            <person name="Bruce D."/>
            <person name="Detter J.C."/>
            <person name="Green L."/>
            <person name="Land M."/>
            <person name="Munk C."/>
            <person name="Lindler L.E."/>
            <person name="Nikolich M.P."/>
            <person name="Brettin T."/>
        </authorList>
    </citation>
    <scope>NUCLEOTIDE SEQUENCE</scope>
    <source>
        <strain evidence="8">YPIII</strain>
    </source>
</reference>
<dbReference type="GO" id="GO:0016779">
    <property type="term" value="F:nucleotidyltransferase activity"/>
    <property type="evidence" value="ECO:0007669"/>
    <property type="project" value="UniProtKB-KW"/>
</dbReference>
<evidence type="ECO:0000259" key="7">
    <source>
        <dbReference type="SMART" id="SM00778"/>
    </source>
</evidence>
<dbReference type="SMART" id="SM00778">
    <property type="entry name" value="Prim_Zn_Ribbon"/>
    <property type="match status" value="1"/>
</dbReference>
<evidence type="ECO:0000256" key="3">
    <source>
        <dbReference type="ARBA" id="ARBA00022679"/>
    </source>
</evidence>
<proteinExistence type="predicted"/>
<evidence type="ECO:0000256" key="6">
    <source>
        <dbReference type="ARBA" id="ARBA00023163"/>
    </source>
</evidence>
<evidence type="ECO:0000256" key="2">
    <source>
        <dbReference type="ARBA" id="ARBA00022515"/>
    </source>
</evidence>
<dbReference type="SUPFAM" id="SSF57783">
    <property type="entry name" value="Zinc beta-ribbon"/>
    <property type="match status" value="1"/>
</dbReference>
<protein>
    <submittedName>
        <fullName evidence="8">p4 alpha zinc-binding domain protein</fullName>
    </submittedName>
</protein>
<keyword evidence="3" id="KW-0808">Transferase</keyword>
<dbReference type="Pfam" id="PF08273">
    <property type="entry name" value="Zn_Ribbon_Prim"/>
    <property type="match status" value="1"/>
</dbReference>
<evidence type="ECO:0000313" key="8">
    <source>
        <dbReference type="EMBL" id="ACA67246.1"/>
    </source>
</evidence>
<dbReference type="InterPro" id="IPR006171">
    <property type="entry name" value="TOPRIM_dom"/>
</dbReference>